<evidence type="ECO:0000256" key="4">
    <source>
        <dbReference type="ARBA" id="ARBA00022679"/>
    </source>
</evidence>
<dbReference type="OrthoDB" id="9809438at2"/>
<dbReference type="UniPathway" id="UPA00056">
    <property type="reaction ID" value="UER00094"/>
</dbReference>
<dbReference type="InterPro" id="IPR014721">
    <property type="entry name" value="Ribsml_uS5_D2-typ_fold_subgr"/>
</dbReference>
<evidence type="ECO:0000313" key="13">
    <source>
        <dbReference type="EMBL" id="RZU42057.1"/>
    </source>
</evidence>
<proteinExistence type="inferred from homology"/>
<evidence type="ECO:0000259" key="12">
    <source>
        <dbReference type="Pfam" id="PF08544"/>
    </source>
</evidence>
<keyword evidence="7 9" id="KW-0067">ATP-binding</keyword>
<dbReference type="GO" id="GO:0005524">
    <property type="term" value="F:ATP binding"/>
    <property type="evidence" value="ECO:0007669"/>
    <property type="project" value="UniProtKB-UniRule"/>
</dbReference>
<dbReference type="Pfam" id="PF00288">
    <property type="entry name" value="GHMP_kinases_N"/>
    <property type="match status" value="1"/>
</dbReference>
<dbReference type="SUPFAM" id="SSF54211">
    <property type="entry name" value="Ribosomal protein S5 domain 2-like"/>
    <property type="match status" value="1"/>
</dbReference>
<dbReference type="Proteomes" id="UP000292958">
    <property type="component" value="Unassembled WGS sequence"/>
</dbReference>
<evidence type="ECO:0000256" key="5">
    <source>
        <dbReference type="ARBA" id="ARBA00022741"/>
    </source>
</evidence>
<dbReference type="PANTHER" id="PTHR43527:SF2">
    <property type="entry name" value="4-DIPHOSPHOCYTIDYL-2-C-METHYL-D-ERYTHRITOL KINASE, CHLOROPLASTIC"/>
    <property type="match status" value="1"/>
</dbReference>
<comment type="pathway">
    <text evidence="9">Isoprenoid biosynthesis; isopentenyl diphosphate biosynthesis via DXP pathway; isopentenyl diphosphate from 1-deoxy-D-xylulose 5-phosphate: step 3/6.</text>
</comment>
<dbReference type="InterPro" id="IPR006204">
    <property type="entry name" value="GHMP_kinase_N_dom"/>
</dbReference>
<evidence type="ECO:0000256" key="1">
    <source>
        <dbReference type="ARBA" id="ARBA00009684"/>
    </source>
</evidence>
<evidence type="ECO:0000313" key="14">
    <source>
        <dbReference type="Proteomes" id="UP000292958"/>
    </source>
</evidence>
<dbReference type="GO" id="GO:0050515">
    <property type="term" value="F:4-(cytidine 5'-diphospho)-2-C-methyl-D-erythritol kinase activity"/>
    <property type="evidence" value="ECO:0007669"/>
    <property type="project" value="UniProtKB-UniRule"/>
</dbReference>
<keyword evidence="14" id="KW-1185">Reference proteome</keyword>
<evidence type="ECO:0000256" key="7">
    <source>
        <dbReference type="ARBA" id="ARBA00022840"/>
    </source>
</evidence>
<dbReference type="InterPro" id="IPR036554">
    <property type="entry name" value="GHMP_kinase_C_sf"/>
</dbReference>
<evidence type="ECO:0000256" key="10">
    <source>
        <dbReference type="SAM" id="MobiDB-lite"/>
    </source>
</evidence>
<comment type="catalytic activity">
    <reaction evidence="9">
        <text>4-CDP-2-C-methyl-D-erythritol + ATP = 4-CDP-2-C-methyl-D-erythritol 2-phosphate + ADP + H(+)</text>
        <dbReference type="Rhea" id="RHEA:18437"/>
        <dbReference type="ChEBI" id="CHEBI:15378"/>
        <dbReference type="ChEBI" id="CHEBI:30616"/>
        <dbReference type="ChEBI" id="CHEBI:57823"/>
        <dbReference type="ChEBI" id="CHEBI:57919"/>
        <dbReference type="ChEBI" id="CHEBI:456216"/>
        <dbReference type="EC" id="2.7.1.148"/>
    </reaction>
</comment>
<dbReference type="AlphaFoldDB" id="A0A4Q7YW72"/>
<dbReference type="EMBL" id="SHKW01000001">
    <property type="protein sequence ID" value="RZU42057.1"/>
    <property type="molecule type" value="Genomic_DNA"/>
</dbReference>
<feature type="domain" description="GHMP kinase C-terminal" evidence="12">
    <location>
        <begin position="257"/>
        <end position="320"/>
    </location>
</feature>
<dbReference type="InterPro" id="IPR020568">
    <property type="entry name" value="Ribosomal_Su5_D2-typ_SF"/>
</dbReference>
<evidence type="ECO:0000256" key="3">
    <source>
        <dbReference type="ARBA" id="ARBA00017473"/>
    </source>
</evidence>
<dbReference type="EC" id="2.7.1.148" evidence="2 9"/>
<dbReference type="GO" id="GO:0019288">
    <property type="term" value="P:isopentenyl diphosphate biosynthetic process, methylerythritol 4-phosphate pathway"/>
    <property type="evidence" value="ECO:0007669"/>
    <property type="project" value="UniProtKB-UniRule"/>
</dbReference>
<keyword evidence="9" id="KW-0414">Isoprene biosynthesis</keyword>
<dbReference type="InterPro" id="IPR004424">
    <property type="entry name" value="IspE"/>
</dbReference>
<accession>A0A4Q7YW72</accession>
<dbReference type="Pfam" id="PF08544">
    <property type="entry name" value="GHMP_kinases_C"/>
    <property type="match status" value="1"/>
</dbReference>
<keyword evidence="6 9" id="KW-0418">Kinase</keyword>
<dbReference type="GO" id="GO:0016114">
    <property type="term" value="P:terpenoid biosynthetic process"/>
    <property type="evidence" value="ECO:0007669"/>
    <property type="project" value="UniProtKB-UniRule"/>
</dbReference>
<name>A0A4Q7YW72_9BACT</name>
<dbReference type="PIRSF" id="PIRSF010376">
    <property type="entry name" value="IspE"/>
    <property type="match status" value="1"/>
</dbReference>
<evidence type="ECO:0000259" key="11">
    <source>
        <dbReference type="Pfam" id="PF00288"/>
    </source>
</evidence>
<feature type="active site" evidence="9">
    <location>
        <position position="138"/>
    </location>
</feature>
<evidence type="ECO:0000256" key="8">
    <source>
        <dbReference type="ARBA" id="ARBA00032554"/>
    </source>
</evidence>
<evidence type="ECO:0000256" key="2">
    <source>
        <dbReference type="ARBA" id="ARBA00012052"/>
    </source>
</evidence>
<feature type="active site" evidence="9">
    <location>
        <position position="10"/>
    </location>
</feature>
<sequence>MSTRVRSYSKINLGLAIGPSRPDGFHGLTTFYQTLELHDLVTVEAKRASATTITLASNDERVPLDNRNTAWRMVEGALSRLEMTAAVSIHIEKLLPVQGGMGAGSANAAAALIGLERELDTSLPGADRLRLAAEVGSDVPLFLLGGSVLGLGRGEQVYPLPDMPCVFCVVSVPEVGVSTPQAFRDWDALALTQHGKSDRLRELSLAYASISAEPGTSGIIRGSNPGNQQGGSDKGQSGQVDDLAENTLLSLVRTGVENDFEQVVFPAYPSLREIKRQLMGTGSEAALYAALSGSGSALFGLYRSEADARAAQQRVQNAGVKALMTKTLPRSMYWTTMFAG</sequence>
<comment type="function">
    <text evidence="9">Catalyzes the phosphorylation of the position 2 hydroxy group of 4-diphosphocytidyl-2C-methyl-D-erythritol.</text>
</comment>
<gene>
    <name evidence="9" type="primary">ispE</name>
    <name evidence="13" type="ORF">BDD14_3603</name>
</gene>
<dbReference type="RefSeq" id="WP_130419867.1">
    <property type="nucleotide sequence ID" value="NZ_SHKW01000001.1"/>
</dbReference>
<comment type="caution">
    <text evidence="13">The sequence shown here is derived from an EMBL/GenBank/DDBJ whole genome shotgun (WGS) entry which is preliminary data.</text>
</comment>
<dbReference type="PANTHER" id="PTHR43527">
    <property type="entry name" value="4-DIPHOSPHOCYTIDYL-2-C-METHYL-D-ERYTHRITOL KINASE, CHLOROPLASTIC"/>
    <property type="match status" value="1"/>
</dbReference>
<reference evidence="13 14" key="1">
    <citation type="submission" date="2019-02" db="EMBL/GenBank/DDBJ databases">
        <title>Genomic Encyclopedia of Archaeal and Bacterial Type Strains, Phase II (KMG-II): from individual species to whole genera.</title>
        <authorList>
            <person name="Goeker M."/>
        </authorList>
    </citation>
    <scope>NUCLEOTIDE SEQUENCE [LARGE SCALE GENOMIC DNA]</scope>
    <source>
        <strain evidence="13 14">DSM 18101</strain>
    </source>
</reference>
<feature type="domain" description="GHMP kinase N-terminal" evidence="11">
    <location>
        <begin position="69"/>
        <end position="146"/>
    </location>
</feature>
<evidence type="ECO:0000256" key="9">
    <source>
        <dbReference type="HAMAP-Rule" id="MF_00061"/>
    </source>
</evidence>
<organism evidence="13 14">
    <name type="scientific">Edaphobacter modestus</name>
    <dbReference type="NCBI Taxonomy" id="388466"/>
    <lineage>
        <taxon>Bacteria</taxon>
        <taxon>Pseudomonadati</taxon>
        <taxon>Acidobacteriota</taxon>
        <taxon>Terriglobia</taxon>
        <taxon>Terriglobales</taxon>
        <taxon>Acidobacteriaceae</taxon>
        <taxon>Edaphobacter</taxon>
    </lineage>
</organism>
<keyword evidence="4 9" id="KW-0808">Transferase</keyword>
<dbReference type="HAMAP" id="MF_00061">
    <property type="entry name" value="IspE"/>
    <property type="match status" value="1"/>
</dbReference>
<comment type="caution">
    <text evidence="9">Lacks conserved residue(s) required for the propagation of feature annotation.</text>
</comment>
<dbReference type="Gene3D" id="3.30.70.890">
    <property type="entry name" value="GHMP kinase, C-terminal domain"/>
    <property type="match status" value="1"/>
</dbReference>
<feature type="region of interest" description="Disordered" evidence="10">
    <location>
        <begin position="216"/>
        <end position="239"/>
    </location>
</feature>
<protein>
    <recommendedName>
        <fullName evidence="3 9">4-diphosphocytidyl-2-C-methyl-D-erythritol kinase</fullName>
        <shortName evidence="9">CMK</shortName>
        <ecNumber evidence="2 9">2.7.1.148</ecNumber>
    </recommendedName>
    <alternativeName>
        <fullName evidence="8 9">4-(cytidine-5'-diphospho)-2-C-methyl-D-erythritol kinase</fullName>
    </alternativeName>
</protein>
<keyword evidence="5 9" id="KW-0547">Nucleotide-binding</keyword>
<dbReference type="NCBIfam" id="TIGR00154">
    <property type="entry name" value="ispE"/>
    <property type="match status" value="1"/>
</dbReference>
<comment type="similarity">
    <text evidence="1 9">Belongs to the GHMP kinase family. IspE subfamily.</text>
</comment>
<dbReference type="Gene3D" id="3.30.230.10">
    <property type="match status" value="1"/>
</dbReference>
<dbReference type="InterPro" id="IPR013750">
    <property type="entry name" value="GHMP_kinase_C_dom"/>
</dbReference>
<evidence type="ECO:0000256" key="6">
    <source>
        <dbReference type="ARBA" id="ARBA00022777"/>
    </source>
</evidence>
<dbReference type="SUPFAM" id="SSF55060">
    <property type="entry name" value="GHMP Kinase, C-terminal domain"/>
    <property type="match status" value="1"/>
</dbReference>